<keyword evidence="2" id="KW-0443">Lipid metabolism</keyword>
<dbReference type="Gene3D" id="3.40.50.1820">
    <property type="entry name" value="alpha/beta hydrolase"/>
    <property type="match status" value="1"/>
</dbReference>
<feature type="compositionally biased region" description="Polar residues" evidence="3">
    <location>
        <begin position="394"/>
        <end position="414"/>
    </location>
</feature>
<dbReference type="InterPro" id="IPR044294">
    <property type="entry name" value="Lipase-like"/>
</dbReference>
<dbReference type="VEuPathDB" id="FungiDB:AAP_06041"/>
<dbReference type="InterPro" id="IPR007751">
    <property type="entry name" value="DUF676_lipase-like"/>
</dbReference>
<dbReference type="PANTHER" id="PTHR12482">
    <property type="entry name" value="LIPASE ROG1-RELATED-RELATED"/>
    <property type="match status" value="1"/>
</dbReference>
<dbReference type="GO" id="GO:0005811">
    <property type="term" value="C:lipid droplet"/>
    <property type="evidence" value="ECO:0007669"/>
    <property type="project" value="TreeGrafter"/>
</dbReference>
<reference evidence="6 7" key="1">
    <citation type="journal article" date="2016" name="Genome Biol. Evol.">
        <title>Divergent and convergent evolution of fungal pathogenicity.</title>
        <authorList>
            <person name="Shang Y."/>
            <person name="Xiao G."/>
            <person name="Zheng P."/>
            <person name="Cen K."/>
            <person name="Zhan S."/>
            <person name="Wang C."/>
        </authorList>
    </citation>
    <scope>NUCLEOTIDE SEQUENCE [LARGE SCALE GENOMIC DNA]</scope>
    <source>
        <strain evidence="6 7">ARSEF 7405</strain>
    </source>
</reference>
<keyword evidence="7" id="KW-1185">Reference proteome</keyword>
<feature type="transmembrane region" description="Helical" evidence="4">
    <location>
        <begin position="295"/>
        <end position="316"/>
    </location>
</feature>
<feature type="compositionally biased region" description="Low complexity" evidence="3">
    <location>
        <begin position="415"/>
        <end position="435"/>
    </location>
</feature>
<evidence type="ECO:0000256" key="1">
    <source>
        <dbReference type="ARBA" id="ARBA00007920"/>
    </source>
</evidence>
<comment type="similarity">
    <text evidence="1">Belongs to the putative lipase ROG1 family.</text>
</comment>
<keyword evidence="2" id="KW-0442">Lipid degradation</keyword>
<evidence type="ECO:0000256" key="3">
    <source>
        <dbReference type="SAM" id="MobiDB-lite"/>
    </source>
</evidence>
<evidence type="ECO:0000256" key="4">
    <source>
        <dbReference type="SAM" id="Phobius"/>
    </source>
</evidence>
<dbReference type="AlphaFoldDB" id="A0A167V3U6"/>
<name>A0A167V3U6_9EURO</name>
<dbReference type="OrthoDB" id="273452at2759"/>
<dbReference type="InterPro" id="IPR029058">
    <property type="entry name" value="AB_hydrolase_fold"/>
</dbReference>
<feature type="region of interest" description="Disordered" evidence="3">
    <location>
        <begin position="368"/>
        <end position="444"/>
    </location>
</feature>
<dbReference type="GO" id="GO:0047372">
    <property type="term" value="F:monoacylglycerol lipase activity"/>
    <property type="evidence" value="ECO:0007669"/>
    <property type="project" value="TreeGrafter"/>
</dbReference>
<accession>A0A167V3U6</accession>
<dbReference type="SUPFAM" id="SSF53474">
    <property type="entry name" value="alpha/beta-Hydrolases"/>
    <property type="match status" value="1"/>
</dbReference>
<evidence type="ECO:0000256" key="2">
    <source>
        <dbReference type="ARBA" id="ARBA00022963"/>
    </source>
</evidence>
<evidence type="ECO:0000259" key="5">
    <source>
        <dbReference type="Pfam" id="PF05057"/>
    </source>
</evidence>
<gene>
    <name evidence="6" type="ORF">AAP_06041</name>
</gene>
<dbReference type="GO" id="GO:0016042">
    <property type="term" value="P:lipid catabolic process"/>
    <property type="evidence" value="ECO:0007669"/>
    <property type="project" value="UniProtKB-KW"/>
</dbReference>
<feature type="domain" description="DUF676" evidence="5">
    <location>
        <begin position="18"/>
        <end position="222"/>
    </location>
</feature>
<dbReference type="Pfam" id="PF05057">
    <property type="entry name" value="DUF676"/>
    <property type="match status" value="1"/>
</dbReference>
<feature type="compositionally biased region" description="Acidic residues" evidence="3">
    <location>
        <begin position="382"/>
        <end position="393"/>
    </location>
</feature>
<comment type="caution">
    <text evidence="6">The sequence shown here is derived from an EMBL/GenBank/DDBJ whole genome shotgun (WGS) entry which is preliminary data.</text>
</comment>
<dbReference type="EMBL" id="AZGZ01000041">
    <property type="protein sequence ID" value="KZZ87006.1"/>
    <property type="molecule type" value="Genomic_DNA"/>
</dbReference>
<keyword evidence="4" id="KW-1133">Transmembrane helix</keyword>
<sequence>MGEAASSVPPALSSAPSSSADHLCVLVHGLYGQPSHLDYIAQCLRARYPPSKLHIHSVRRNKGYLTYDGIELGGERVAHEIEELIYTLSEEQGCRIKKLSIVGYSLGGLVSRYAIGLLYARGYFDDGENKITPMNFTTFASPHVGVRNPARRNHLWNVIGARTISTSGRQLFMIDDFRGTGKPLLNLMATRGSVFMLGLEKFKYRSLYANVVNDAAATFYTTCISKTNPFAQVTKRKESVNYVKGYEPVVIDHERYYIEDEDNENGGYPAFSKARKSPLEFAFASIINFIRQIPFYLFLMVCLPVGSIAYLVNAFFQTILSKKRIKLHQESKLSTIFSSYDVPLIVDSIRNATNEMMNEVYESIDASRPAEYLSDGSTEACREEEEADEEDQVLNESTPLLNSRSNGPHTRQAGTKTATPTTTTTSTTTSPTVVTNGIGGRETPRTLALTPAQFEIIDNLNALGFKKYPVYIHKHRHSHAAMIVRVPKPGFEEGKTVIRHWLDREFVVD</sequence>
<dbReference type="Proteomes" id="UP000242877">
    <property type="component" value="Unassembled WGS sequence"/>
</dbReference>
<keyword evidence="4" id="KW-0472">Membrane</keyword>
<keyword evidence="4" id="KW-0812">Transmembrane</keyword>
<protein>
    <submittedName>
        <fullName evidence="6">Lipase/serine esterase</fullName>
    </submittedName>
</protein>
<dbReference type="PANTHER" id="PTHR12482:SF65">
    <property type="entry name" value="ESTERASE, PUTATIVE (AFU_ORTHOLOGUE AFUA_3G12320)-RELATED"/>
    <property type="match status" value="1"/>
</dbReference>
<proteinExistence type="inferred from homology"/>
<organism evidence="6 7">
    <name type="scientific">Ascosphaera apis ARSEF 7405</name>
    <dbReference type="NCBI Taxonomy" id="392613"/>
    <lineage>
        <taxon>Eukaryota</taxon>
        <taxon>Fungi</taxon>
        <taxon>Dikarya</taxon>
        <taxon>Ascomycota</taxon>
        <taxon>Pezizomycotina</taxon>
        <taxon>Eurotiomycetes</taxon>
        <taxon>Eurotiomycetidae</taxon>
        <taxon>Onygenales</taxon>
        <taxon>Ascosphaeraceae</taxon>
        <taxon>Ascosphaera</taxon>
    </lineage>
</organism>
<dbReference type="GO" id="GO:0004622">
    <property type="term" value="F:phosphatidylcholine lysophospholipase activity"/>
    <property type="evidence" value="ECO:0007669"/>
    <property type="project" value="TreeGrafter"/>
</dbReference>
<evidence type="ECO:0000313" key="6">
    <source>
        <dbReference type="EMBL" id="KZZ87006.1"/>
    </source>
</evidence>
<evidence type="ECO:0000313" key="7">
    <source>
        <dbReference type="Proteomes" id="UP000242877"/>
    </source>
</evidence>